<dbReference type="EMBL" id="JASBWR010000092">
    <property type="protein sequence ID" value="KAJ9096595.1"/>
    <property type="molecule type" value="Genomic_DNA"/>
</dbReference>
<dbReference type="Proteomes" id="UP001241377">
    <property type="component" value="Unassembled WGS sequence"/>
</dbReference>
<comment type="caution">
    <text evidence="1">The sequence shown here is derived from an EMBL/GenBank/DDBJ whole genome shotgun (WGS) entry which is preliminary data.</text>
</comment>
<sequence length="2136" mass="230830">MDEFGAPPVEEDFTTIPLEERCTHKNWKARQSAYIELVTRFGKTASDDDPFFRPYLNGDLLKKWVTDSNAVAQEKGVDAVCALLKDSGENAARTRPDVLPSLVDKCLGSTRAGTKRSAIELCMLYIEVENTGEGVINDLLRGLDAKQPKLVASTVTALKQIVAEFGVKPLGDIKPLVKALNKIFAHSDKTVRAEGTGLTLALYSFLGQALMPSLDGLKPVQVKELKEACQAMDDNGQPGGSAKPTRFTRKQAREMEASANAGVQPSDFEGAEAEVEQLDVLDLVEAADIVPQLPSNFHEQIASTKWKDKAELLSDCLKILEGKPKIVDNPELSSYISALAAKMKDVNVLVVQNSAAMIAALATSIENKGFGKYRSVVMPPILDRLKEKKTMDALGNTLDAVFSSTTFSEIVEDCVAALKNKNPMVRQGTLLFLVRALGTTRNQPTKNDLEAIAKAQVSLLGDSQGDIRAAAMEGLGHLMKIFGDRAMNPYMEGVSEIQAAKIKESCEKAEVKCKGGTAKPTKPVPSKPSALQPSSAPANRGVPNAEQPSKHLARKPMLSSMRGTSDPPGSPAIRSTSRIANSPQIKTTSKSAFGIDALSEDPPKSTRPTARPPPIMKRAPPPSKPAATSKPSTKPAGVLALPAPSAGEPVKYKFDSKDAEAQAMELIPADIQSGLADGQWKERLGAAERLLVWIEEGNADKAESEIIFHYLCKTPGWNEKNFQVSGKVFAAMATIAQKCATFGRPSAALAIGPLSDKLGDLKLKKPASETLGMFAEKTSLGFVLSQAYEPMTKQKAPKAQADALTWIKQSILEFGIAGVALKDLIAFLKTGLQSANAAVRSSATATLVTLRLYIGTDVTGFLEDLNPALLSTINSEFEKVANQTAPEPTRQSVELQQAASSGATANGVGRQIATDSLDDLIPKVDLDKLVATTSVIADSKSDSWKVRKEAFEALLAVLEQKSNSRLKPSMGEIGTVLKTRLNDANLSVKILCLNIVSKIATGMGPDFQTHARSLASPVASVLADQKITTRNAALETLGVMAEAARGLDGMVIGFATSLENNNPLLRSSLLDFIVSQLEKENAPTPADLSPLITATLSSIEDRSADVRKPALALLPHLVNNLGFAEVSDKVASLKPASRNTIMPLLEKTRSASLSSIQTKSALGATNLPSTQSAPAVKPPARLPIKASSSSGAGTPALAAPGSPRVRAPVVPPPRATGMAMKASALRASSLKPPSDENFNALPRPVARSRLSVVRPPGSLSWEPALRSNFESQQVPVKQEPPFSTAIMEPKAMRAKRDLAKWSFDTNNPNQLLDYLQKQMEGHVSGDLVANLFSNDRLAEKDHMSGLTTLDEFYTASSVGNVYGIADDILEEIRHANMDLALKYTAIRMQEGSTQMILKCLDIILHIVENVNKSEHRGFSDAEINVFLPALIRKLGDNKFKEKLSNIFAIIDRTVPSSKVFQFCIEHGVESTNSKTRAASLEMLSHLIRKRGDIAPSASSAKLYRRIAEQISSPDSNTRNHALDCIAYLHKYTGNSAFAHTQNLSQKERDLLQNRVDKLAGMRSAGSSSHTSSPPQEKDSRATAADSPLRSRQVSTVSVPSASESVHEPIPSGEQASLPATLKPVTRHTSSEGLPVPSDSRIPFEAQARNQRGQLSRPLSSQPGPPPPYEQPRAQIATADDIAMYIREANTSDATRCVDKLKVLQAQLTANPHLFVKNVELLLSTVTRQFERLFEKEGGIDQEGMFRMAKHLIQTMSQFCDLPELLAKVTPEPLQDLLEQLTLGLLLLTQDTHKEMAKFVNMTILRLFGASDQGVLFQSIVGPFTPATPADGIAARHGELVLKCIWKRSRSAEVDIRKGKLRAVDLFVTLEDFLSGLKPKEWKERSINEVPLGDMPLRTIKVLIQHIFDVLGERGSLEALQLQFGDRYKNANIYTYIYRLCQDRRSRALLVREVDEIPSEPAPPYDQAVEATPGTIPETPTPSLVEDELDVQLQQLVKSASGVGAARGEAMPELHAFLKQHPEKKPKFEAMLDVALGASKYKLFIKRKLQNLAEASTAPSDGTGVRGLAKETAGPPASESPQSSSDQPSGPRQSIAPQSVIPEDADDDTKLAMYKDKLKYYALGHNNPASDEGPASG</sequence>
<proteinExistence type="predicted"/>
<keyword evidence="2" id="KW-1185">Reference proteome</keyword>
<organism evidence="1 2">
    <name type="scientific">Naganishia cerealis</name>
    <dbReference type="NCBI Taxonomy" id="610337"/>
    <lineage>
        <taxon>Eukaryota</taxon>
        <taxon>Fungi</taxon>
        <taxon>Dikarya</taxon>
        <taxon>Basidiomycota</taxon>
        <taxon>Agaricomycotina</taxon>
        <taxon>Tremellomycetes</taxon>
        <taxon>Filobasidiales</taxon>
        <taxon>Filobasidiaceae</taxon>
        <taxon>Naganishia</taxon>
    </lineage>
</organism>
<gene>
    <name evidence="1" type="ORF">QFC19_007128</name>
</gene>
<evidence type="ECO:0000313" key="1">
    <source>
        <dbReference type="EMBL" id="KAJ9096595.1"/>
    </source>
</evidence>
<accession>A0ACC2VB41</accession>
<evidence type="ECO:0000313" key="2">
    <source>
        <dbReference type="Proteomes" id="UP001241377"/>
    </source>
</evidence>
<protein>
    <submittedName>
        <fullName evidence="1">Uncharacterized protein</fullName>
    </submittedName>
</protein>
<name>A0ACC2VB41_9TREE</name>
<reference evidence="1" key="1">
    <citation type="submission" date="2023-04" db="EMBL/GenBank/DDBJ databases">
        <title>Draft Genome sequencing of Naganishia species isolated from polar environments using Oxford Nanopore Technology.</title>
        <authorList>
            <person name="Leo P."/>
            <person name="Venkateswaran K."/>
        </authorList>
    </citation>
    <scope>NUCLEOTIDE SEQUENCE</scope>
    <source>
        <strain evidence="1">MNA-CCFEE 5261</strain>
    </source>
</reference>